<dbReference type="EMBL" id="ML179127">
    <property type="protein sequence ID" value="THU98888.1"/>
    <property type="molecule type" value="Genomic_DNA"/>
</dbReference>
<evidence type="ECO:0000313" key="2">
    <source>
        <dbReference type="Proteomes" id="UP000297245"/>
    </source>
</evidence>
<organism evidence="1 2">
    <name type="scientific">Dendrothele bispora (strain CBS 962.96)</name>
    <dbReference type="NCBI Taxonomy" id="1314807"/>
    <lineage>
        <taxon>Eukaryota</taxon>
        <taxon>Fungi</taxon>
        <taxon>Dikarya</taxon>
        <taxon>Basidiomycota</taxon>
        <taxon>Agaricomycotina</taxon>
        <taxon>Agaricomycetes</taxon>
        <taxon>Agaricomycetidae</taxon>
        <taxon>Agaricales</taxon>
        <taxon>Agaricales incertae sedis</taxon>
        <taxon>Dendrothele</taxon>
    </lineage>
</organism>
<dbReference type="Proteomes" id="UP000297245">
    <property type="component" value="Unassembled WGS sequence"/>
</dbReference>
<accession>A0A4S8MAC7</accession>
<reference evidence="1 2" key="1">
    <citation type="journal article" date="2019" name="Nat. Ecol. Evol.">
        <title>Megaphylogeny resolves global patterns of mushroom evolution.</title>
        <authorList>
            <person name="Varga T."/>
            <person name="Krizsan K."/>
            <person name="Foldi C."/>
            <person name="Dima B."/>
            <person name="Sanchez-Garcia M."/>
            <person name="Sanchez-Ramirez S."/>
            <person name="Szollosi G.J."/>
            <person name="Szarkandi J.G."/>
            <person name="Papp V."/>
            <person name="Albert L."/>
            <person name="Andreopoulos W."/>
            <person name="Angelini C."/>
            <person name="Antonin V."/>
            <person name="Barry K.W."/>
            <person name="Bougher N.L."/>
            <person name="Buchanan P."/>
            <person name="Buyck B."/>
            <person name="Bense V."/>
            <person name="Catcheside P."/>
            <person name="Chovatia M."/>
            <person name="Cooper J."/>
            <person name="Damon W."/>
            <person name="Desjardin D."/>
            <person name="Finy P."/>
            <person name="Geml J."/>
            <person name="Haridas S."/>
            <person name="Hughes K."/>
            <person name="Justo A."/>
            <person name="Karasinski D."/>
            <person name="Kautmanova I."/>
            <person name="Kiss B."/>
            <person name="Kocsube S."/>
            <person name="Kotiranta H."/>
            <person name="LaButti K.M."/>
            <person name="Lechner B.E."/>
            <person name="Liimatainen K."/>
            <person name="Lipzen A."/>
            <person name="Lukacs Z."/>
            <person name="Mihaltcheva S."/>
            <person name="Morgado L.N."/>
            <person name="Niskanen T."/>
            <person name="Noordeloos M.E."/>
            <person name="Ohm R.A."/>
            <person name="Ortiz-Santana B."/>
            <person name="Ovrebo C."/>
            <person name="Racz N."/>
            <person name="Riley R."/>
            <person name="Savchenko A."/>
            <person name="Shiryaev A."/>
            <person name="Soop K."/>
            <person name="Spirin V."/>
            <person name="Szebenyi C."/>
            <person name="Tomsovsky M."/>
            <person name="Tulloss R.E."/>
            <person name="Uehling J."/>
            <person name="Grigoriev I.V."/>
            <person name="Vagvolgyi C."/>
            <person name="Papp T."/>
            <person name="Martin F.M."/>
            <person name="Miettinen O."/>
            <person name="Hibbett D.S."/>
            <person name="Nagy L.G."/>
        </authorList>
    </citation>
    <scope>NUCLEOTIDE SEQUENCE [LARGE SCALE GENOMIC DNA]</scope>
    <source>
        <strain evidence="1 2">CBS 962.96</strain>
    </source>
</reference>
<gene>
    <name evidence="1" type="ORF">K435DRAFT_516775</name>
</gene>
<name>A0A4S8MAC7_DENBC</name>
<dbReference type="AlphaFoldDB" id="A0A4S8MAC7"/>
<sequence length="52" mass="5903">MKNKVDLTDSAKVTYLSKSPKPYMHIGLLTFSLLCLFPSASRARDAMILWSR</sequence>
<keyword evidence="2" id="KW-1185">Reference proteome</keyword>
<evidence type="ECO:0000313" key="1">
    <source>
        <dbReference type="EMBL" id="THU98888.1"/>
    </source>
</evidence>
<proteinExistence type="predicted"/>
<protein>
    <submittedName>
        <fullName evidence="1">Uncharacterized protein</fullName>
    </submittedName>
</protein>